<feature type="region of interest" description="Disordered" evidence="1">
    <location>
        <begin position="127"/>
        <end position="180"/>
    </location>
</feature>
<evidence type="ECO:0000256" key="2">
    <source>
        <dbReference type="SAM" id="Phobius"/>
    </source>
</evidence>
<comment type="caution">
    <text evidence="3">The sequence shown here is derived from an EMBL/GenBank/DDBJ whole genome shotgun (WGS) entry which is preliminary data.</text>
</comment>
<accession>A0ABV4L5R5</accession>
<evidence type="ECO:0000313" key="3">
    <source>
        <dbReference type="EMBL" id="MEZ8082814.1"/>
    </source>
</evidence>
<keyword evidence="4" id="KW-1185">Reference proteome</keyword>
<keyword evidence="2" id="KW-0812">Transmembrane</keyword>
<dbReference type="CDD" id="cd16430">
    <property type="entry name" value="TraB"/>
    <property type="match status" value="1"/>
</dbReference>
<sequence length="467" mass="50023">MIKNFKKWLTKEPDIDDGLVANTESTKRNQILSVIVIGVLVIAFAVFKSSRPTKPVHASTTQEEEAPDFGEIITDDFTNRDNRSALTLQGQALKDVQDELSTFKDHVSRFESDSKSKIEALQKENDELRKEVKRAGAVSAPSPSSPSPSSETAVSLPTSDASSDFGVRPLPPKPAPSYATNDLMKGDFQYDKSASVSFDSQGGGFDSFDFYWETPDDQVYRRTTKNYVPSGTFVTAKITGGADANAGAFGQSDTAPIVFQTVHDGVLPNGEKSYLNNCTIIGSVYGDLSSSRGIVRTNTLSCVHDGRIIDIPVQGTAFNFGRNGIRGTSVLRNGKIIQMAGIAGILTGLGEAGKGLATTTSTSALGSTSSVNGEDIGLNLLGNATSEVGSKLSDYYIALAELYHPFIEVNPGGYVNIVFTAGFPLDDEGIEKYEARLADDKEQGESNGLLETITLNPLAQQVNQTLQ</sequence>
<name>A0ABV4L5R5_9GAMM</name>
<reference evidence="3 4" key="1">
    <citation type="submission" date="2024-06" db="EMBL/GenBank/DDBJ databases">
        <authorList>
            <person name="Steensen K."/>
            <person name="Seneca J."/>
            <person name="Bartlau N."/>
            <person name="Yu A.X."/>
            <person name="Polz M.F."/>
        </authorList>
    </citation>
    <scope>NUCLEOTIDE SEQUENCE [LARGE SCALE GENOMIC DNA]</scope>
    <source>
        <strain evidence="3 4">1F260</strain>
    </source>
</reference>
<protein>
    <submittedName>
        <fullName evidence="3">TrbI/VirB10 family protein</fullName>
    </submittedName>
</protein>
<feature type="transmembrane region" description="Helical" evidence="2">
    <location>
        <begin position="31"/>
        <end position="47"/>
    </location>
</feature>
<dbReference type="Pfam" id="PF03743">
    <property type="entry name" value="TrbI"/>
    <property type="match status" value="1"/>
</dbReference>
<proteinExistence type="predicted"/>
<dbReference type="InterPro" id="IPR005498">
    <property type="entry name" value="T4SS_VirB10/TraB/TrbI"/>
</dbReference>
<evidence type="ECO:0000313" key="4">
    <source>
        <dbReference type="Proteomes" id="UP001569154"/>
    </source>
</evidence>
<organism evidence="3 4">
    <name type="scientific">Enterovibrio norvegicus</name>
    <dbReference type="NCBI Taxonomy" id="188144"/>
    <lineage>
        <taxon>Bacteria</taxon>
        <taxon>Pseudomonadati</taxon>
        <taxon>Pseudomonadota</taxon>
        <taxon>Gammaproteobacteria</taxon>
        <taxon>Vibrionales</taxon>
        <taxon>Vibrionaceae</taxon>
        <taxon>Enterovibrio</taxon>
    </lineage>
</organism>
<feature type="compositionally biased region" description="Polar residues" evidence="1">
    <location>
        <begin position="151"/>
        <end position="162"/>
    </location>
</feature>
<dbReference type="RefSeq" id="WP_371734949.1">
    <property type="nucleotide sequence ID" value="NZ_JBGONM010000044.1"/>
</dbReference>
<gene>
    <name evidence="3" type="ORF">ACED35_16985</name>
</gene>
<evidence type="ECO:0000256" key="1">
    <source>
        <dbReference type="SAM" id="MobiDB-lite"/>
    </source>
</evidence>
<dbReference type="EMBL" id="JBGONM010000044">
    <property type="protein sequence ID" value="MEZ8082814.1"/>
    <property type="molecule type" value="Genomic_DNA"/>
</dbReference>
<dbReference type="Proteomes" id="UP001569154">
    <property type="component" value="Unassembled WGS sequence"/>
</dbReference>
<feature type="compositionally biased region" description="Low complexity" evidence="1">
    <location>
        <begin position="139"/>
        <end position="150"/>
    </location>
</feature>
<keyword evidence="2" id="KW-0472">Membrane</keyword>
<keyword evidence="2" id="KW-1133">Transmembrane helix</keyword>